<dbReference type="HOGENOM" id="CLU_108785_0_0_2"/>
<name>D5EA02_METMS</name>
<evidence type="ECO:0000313" key="3">
    <source>
        <dbReference type="Proteomes" id="UP000001059"/>
    </source>
</evidence>
<organism evidence="2 3">
    <name type="scientific">Methanohalophilus mahii (strain ATCC 35705 / DSM 5219 / SLP)</name>
    <dbReference type="NCBI Taxonomy" id="547558"/>
    <lineage>
        <taxon>Archaea</taxon>
        <taxon>Methanobacteriati</taxon>
        <taxon>Methanobacteriota</taxon>
        <taxon>Stenosarchaea group</taxon>
        <taxon>Methanomicrobia</taxon>
        <taxon>Methanosarcinales</taxon>
        <taxon>Methanosarcinaceae</taxon>
        <taxon>Methanohalophilus</taxon>
    </lineage>
</organism>
<feature type="compositionally biased region" description="Polar residues" evidence="1">
    <location>
        <begin position="55"/>
        <end position="68"/>
    </location>
</feature>
<keyword evidence="3" id="KW-1185">Reference proteome</keyword>
<dbReference type="STRING" id="547558.Mmah_0474"/>
<gene>
    <name evidence="2" type="ordered locus">Mmah_0474</name>
</gene>
<sequence>MDYCCFVCNDSITSAEYKYSMNKFGRALCRRHQKDSATIDHTNSSSNESEKDDQNGNVDQTNSVSNWKQGWRNPENMIKGRIAETLIEELFLQLGFSVFRYGMENTIPGVMQLLKGVRSDVATNIRRMPDFVVQNPKTHEVSFVEVKFRKSESFKLKDAGEDYPYENCFFIVVSKKHIKCITYQELKKGKEITPKSINYLGNRKEFELDKDTIIQYCDFAVKFFESV</sequence>
<accession>D5EA02</accession>
<dbReference type="Proteomes" id="UP000001059">
    <property type="component" value="Chromosome"/>
</dbReference>
<reference evidence="2 3" key="1">
    <citation type="submission" date="2010-03" db="EMBL/GenBank/DDBJ databases">
        <title>The complete genome of Methanohalophilus mahii DSM 5219.</title>
        <authorList>
            <consortium name="US DOE Joint Genome Institute (JGI-PGF)"/>
            <person name="Lucas S."/>
            <person name="Copeland A."/>
            <person name="Lapidus A."/>
            <person name="Glavina del Rio T."/>
            <person name="Dalin E."/>
            <person name="Tice H."/>
            <person name="Bruce D."/>
            <person name="Goodwin L."/>
            <person name="Pitluck S."/>
            <person name="Kyrpides N."/>
            <person name="Mavromatis K."/>
            <person name="Ivanova N."/>
            <person name="Lykidis A."/>
            <person name="Saunders E."/>
            <person name="Brettin T."/>
            <person name="Detter J.C."/>
            <person name="Han C."/>
            <person name="Land M."/>
            <person name="Hauser L."/>
            <person name="Markowitz V."/>
            <person name="Cheng J.-F."/>
            <person name="Hugenholtz P."/>
            <person name="Woyke T."/>
            <person name="Wu D."/>
            <person name="Spring S."/>
            <person name="Schneider S."/>
            <person name="Schroeder M."/>
            <person name="Klenk H.-P."/>
            <person name="Eisen J.A."/>
        </authorList>
    </citation>
    <scope>NUCLEOTIDE SEQUENCE [LARGE SCALE GENOMIC DNA]</scope>
    <source>
        <strain evidence="3">ATCC 35705 / DSM 5219 / SLP</strain>
    </source>
</reference>
<evidence type="ECO:0000313" key="2">
    <source>
        <dbReference type="EMBL" id="ADE36003.1"/>
    </source>
</evidence>
<protein>
    <submittedName>
        <fullName evidence="2">Uncharacterized protein</fullName>
    </submittedName>
</protein>
<dbReference type="AlphaFoldDB" id="D5EA02"/>
<dbReference type="EMBL" id="CP001994">
    <property type="protein sequence ID" value="ADE36003.1"/>
    <property type="molecule type" value="Genomic_DNA"/>
</dbReference>
<dbReference type="GeneID" id="8982615"/>
<dbReference type="OrthoDB" id="141034at2157"/>
<feature type="region of interest" description="Disordered" evidence="1">
    <location>
        <begin position="36"/>
        <end position="70"/>
    </location>
</feature>
<proteinExistence type="predicted"/>
<dbReference type="RefSeq" id="WP_013036946.1">
    <property type="nucleotide sequence ID" value="NC_014002.1"/>
</dbReference>
<dbReference type="KEGG" id="mmh:Mmah_0474"/>
<evidence type="ECO:0000256" key="1">
    <source>
        <dbReference type="SAM" id="MobiDB-lite"/>
    </source>
</evidence>